<dbReference type="STRING" id="1856405.BFC17_12725"/>
<gene>
    <name evidence="2" type="ORF">BFC17_12725</name>
</gene>
<dbReference type="InterPro" id="IPR018673">
    <property type="entry name" value="DUF2141"/>
</dbReference>
<comment type="caution">
    <text evidence="2">The sequence shown here is derived from an EMBL/GenBank/DDBJ whole genome shotgun (WGS) entry which is preliminary data.</text>
</comment>
<keyword evidence="3" id="KW-1185">Reference proteome</keyword>
<dbReference type="Proteomes" id="UP000176037">
    <property type="component" value="Unassembled WGS sequence"/>
</dbReference>
<keyword evidence="1" id="KW-0732">Signal</keyword>
<name>A0A1E8FI94_9ALTE</name>
<sequence length="135" mass="14761">MKTLLPALTSLYCISATAANVEIVFSDISSLRGELYIAAYNSADAFTQKQAFQSQIIRVYKSNQTAVLADLPAGDYSVMAFQDLDANRTLNSNMMGIPTEPYGFSTNPHLMGPPSFDAIRFTVGEDDMSITINME</sequence>
<proteinExistence type="predicted"/>
<protein>
    <recommendedName>
        <fullName evidence="4">DUF2141 domain-containing protein</fullName>
    </recommendedName>
</protein>
<evidence type="ECO:0008006" key="4">
    <source>
        <dbReference type="Google" id="ProtNLM"/>
    </source>
</evidence>
<evidence type="ECO:0000256" key="1">
    <source>
        <dbReference type="SAM" id="SignalP"/>
    </source>
</evidence>
<feature type="chain" id="PRO_5009214359" description="DUF2141 domain-containing protein" evidence="1">
    <location>
        <begin position="19"/>
        <end position="135"/>
    </location>
</feature>
<evidence type="ECO:0000313" key="3">
    <source>
        <dbReference type="Proteomes" id="UP000176037"/>
    </source>
</evidence>
<dbReference type="RefSeq" id="WP_070175358.1">
    <property type="nucleotide sequence ID" value="NZ_BMJR01000006.1"/>
</dbReference>
<dbReference type="EMBL" id="MJIC01000009">
    <property type="protein sequence ID" value="OFI35614.1"/>
    <property type="molecule type" value="Genomic_DNA"/>
</dbReference>
<accession>A0A1E8FI94</accession>
<reference evidence="2 3" key="1">
    <citation type="submission" date="2016-09" db="EMBL/GenBank/DDBJ databases">
        <title>Alteromonas lipolytica, a new species isolated from sea water.</title>
        <authorList>
            <person name="Wu Y.-H."/>
            <person name="Cheng H."/>
            <person name="Xu X.-W."/>
        </authorList>
    </citation>
    <scope>NUCLEOTIDE SEQUENCE [LARGE SCALE GENOMIC DNA]</scope>
    <source>
        <strain evidence="2 3">JW12</strain>
    </source>
</reference>
<feature type="signal peptide" evidence="1">
    <location>
        <begin position="1"/>
        <end position="18"/>
    </location>
</feature>
<dbReference type="Pfam" id="PF09912">
    <property type="entry name" value="DUF2141"/>
    <property type="match status" value="1"/>
</dbReference>
<organism evidence="2 3">
    <name type="scientific">Alteromonas lipolytica</name>
    <dbReference type="NCBI Taxonomy" id="1856405"/>
    <lineage>
        <taxon>Bacteria</taxon>
        <taxon>Pseudomonadati</taxon>
        <taxon>Pseudomonadota</taxon>
        <taxon>Gammaproteobacteria</taxon>
        <taxon>Alteromonadales</taxon>
        <taxon>Alteromonadaceae</taxon>
        <taxon>Alteromonas/Salinimonas group</taxon>
        <taxon>Alteromonas</taxon>
    </lineage>
</organism>
<dbReference type="AlphaFoldDB" id="A0A1E8FI94"/>
<evidence type="ECO:0000313" key="2">
    <source>
        <dbReference type="EMBL" id="OFI35614.1"/>
    </source>
</evidence>